<protein>
    <recommendedName>
        <fullName evidence="3">Phenazine biosynthesis PhzC/PhzF protein</fullName>
    </recommendedName>
</protein>
<dbReference type="AlphaFoldDB" id="A0A397ZJN7"/>
<dbReference type="InterPro" id="IPR003719">
    <property type="entry name" value="Phenazine_PhzF-like"/>
</dbReference>
<proteinExistence type="predicted"/>
<sequence length="198" mass="21381">KKLVKYFVVDAFTESAFKGNPAAVCLLEEGHERDDSWLQFLAAEFHLPMTSFLLPITGSDPLHPPCFLLRYICGHATLAAAHTVFSNGLIGSSDTVEFSTHSGILTAKRVDDCEAKGSFFIELNFPVITTCEYSSSDLSMFAKALNGATIVDGSTKPTTTDGIMVVLSSWESVIELQPKTDDIMKCPAKVIIVTAAAP</sequence>
<dbReference type="SUPFAM" id="SSF54506">
    <property type="entry name" value="Diaminopimelate epimerase-like"/>
    <property type="match status" value="1"/>
</dbReference>
<dbReference type="Proteomes" id="UP000264353">
    <property type="component" value="Chromosome A4"/>
</dbReference>
<dbReference type="Pfam" id="PF02567">
    <property type="entry name" value="PhzC-PhzF"/>
    <property type="match status" value="1"/>
</dbReference>
<dbReference type="PANTHER" id="PTHR13774:SF25">
    <property type="match status" value="1"/>
</dbReference>
<evidence type="ECO:0000313" key="2">
    <source>
        <dbReference type="Proteomes" id="UP000264353"/>
    </source>
</evidence>
<evidence type="ECO:0000313" key="1">
    <source>
        <dbReference type="EMBL" id="RID65837.1"/>
    </source>
</evidence>
<feature type="non-terminal residue" evidence="1">
    <location>
        <position position="1"/>
    </location>
</feature>
<organism evidence="1 2">
    <name type="scientific">Brassica campestris</name>
    <name type="common">Field mustard</name>
    <dbReference type="NCBI Taxonomy" id="3711"/>
    <lineage>
        <taxon>Eukaryota</taxon>
        <taxon>Viridiplantae</taxon>
        <taxon>Streptophyta</taxon>
        <taxon>Embryophyta</taxon>
        <taxon>Tracheophyta</taxon>
        <taxon>Spermatophyta</taxon>
        <taxon>Magnoliopsida</taxon>
        <taxon>eudicotyledons</taxon>
        <taxon>Gunneridae</taxon>
        <taxon>Pentapetalae</taxon>
        <taxon>rosids</taxon>
        <taxon>malvids</taxon>
        <taxon>Brassicales</taxon>
        <taxon>Brassicaceae</taxon>
        <taxon>Brassiceae</taxon>
        <taxon>Brassica</taxon>
    </lineage>
</organism>
<reference evidence="1 2" key="1">
    <citation type="submission" date="2018-06" db="EMBL/GenBank/DDBJ databases">
        <title>WGS assembly of Brassica rapa FPsc.</title>
        <authorList>
            <person name="Bowman J."/>
            <person name="Kohchi T."/>
            <person name="Yamato K."/>
            <person name="Jenkins J."/>
            <person name="Shu S."/>
            <person name="Ishizaki K."/>
            <person name="Yamaoka S."/>
            <person name="Nishihama R."/>
            <person name="Nakamura Y."/>
            <person name="Berger F."/>
            <person name="Adam C."/>
            <person name="Aki S."/>
            <person name="Althoff F."/>
            <person name="Araki T."/>
            <person name="Arteaga-Vazquez M."/>
            <person name="Balasubrmanian S."/>
            <person name="Bauer D."/>
            <person name="Boehm C."/>
            <person name="Briginshaw L."/>
            <person name="Caballero-Perez J."/>
            <person name="Catarino B."/>
            <person name="Chen F."/>
            <person name="Chiyoda S."/>
            <person name="Chovatia M."/>
            <person name="Davies K."/>
            <person name="Delmans M."/>
            <person name="Demura T."/>
            <person name="Dierschke T."/>
            <person name="Dolan L."/>
            <person name="Dorantes-Acosta A."/>
            <person name="Eklund D."/>
            <person name="Florent S."/>
            <person name="Flores-Sandoval E."/>
            <person name="Fujiyama A."/>
            <person name="Fukuzawa H."/>
            <person name="Galik B."/>
            <person name="Grimanelli D."/>
            <person name="Grimwood J."/>
            <person name="Grossniklaus U."/>
            <person name="Hamada T."/>
            <person name="Haseloff J."/>
            <person name="Hetherington A."/>
            <person name="Higo A."/>
            <person name="Hirakawa Y."/>
            <person name="Hundley H."/>
            <person name="Ikeda Y."/>
            <person name="Inoue K."/>
            <person name="Inoue S."/>
            <person name="Ishida S."/>
            <person name="Jia Q."/>
            <person name="Kakita M."/>
            <person name="Kanazawa T."/>
            <person name="Kawai Y."/>
            <person name="Kawashima T."/>
            <person name="Kennedy M."/>
            <person name="Kinose K."/>
            <person name="Kinoshita T."/>
            <person name="Kohara Y."/>
            <person name="Koide E."/>
            <person name="Komatsu K."/>
            <person name="Kopischke S."/>
            <person name="Kubo M."/>
            <person name="Kyozuka J."/>
            <person name="Lagercrantz U."/>
            <person name="Lin S."/>
            <person name="Lindquist E."/>
            <person name="Lipzen A."/>
            <person name="Lu C."/>
            <person name="Luna E."/>
            <person name="Martienssen R."/>
            <person name="Minamino N."/>
            <person name="Mizutani M."/>
            <person name="Mizutani M."/>
            <person name="Mochizuki N."/>
            <person name="Monte I."/>
            <person name="Mosher R."/>
            <person name="Nagasaki H."/>
            <person name="Nakagami H."/>
            <person name="Naramoto S."/>
            <person name="Nishitani K."/>
            <person name="Ohtani M."/>
            <person name="Okamoto T."/>
            <person name="Okumura M."/>
            <person name="Phillips J."/>
            <person name="Pollak B."/>
            <person name="Reinders A."/>
            <person name="Roevekamp M."/>
            <person name="Sano R."/>
            <person name="Sawa S."/>
            <person name="Schmid M."/>
            <person name="Shirakawa M."/>
            <person name="Solano R."/>
            <person name="Spunde A."/>
            <person name="Suetsugu N."/>
            <person name="Sugano S."/>
            <person name="Sugiyama A."/>
            <person name="Sun R."/>
            <person name="Suzuki Y."/>
            <person name="Takenaka M."/>
            <person name="Takezawa D."/>
            <person name="Tomogane H."/>
            <person name="Tsuzuki M."/>
            <person name="Ueda T."/>
            <person name="Umeda M."/>
            <person name="Ward J."/>
            <person name="Watanabe Y."/>
            <person name="Yazaki K."/>
            <person name="Yokoyama R."/>
            <person name="Yoshitake Y."/>
            <person name="Yotsui I."/>
            <person name="Zachgo S."/>
            <person name="Schmutz J."/>
        </authorList>
    </citation>
    <scope>NUCLEOTIDE SEQUENCE [LARGE SCALE GENOMIC DNA]</scope>
    <source>
        <strain evidence="2">cv. B-3</strain>
    </source>
</reference>
<dbReference type="Gene3D" id="3.10.310.10">
    <property type="entry name" value="Diaminopimelate Epimerase, Chain A, domain 1"/>
    <property type="match status" value="1"/>
</dbReference>
<name>A0A397ZJN7_BRACM</name>
<gene>
    <name evidence="1" type="ORF">BRARA_D01011</name>
</gene>
<evidence type="ECO:0008006" key="3">
    <source>
        <dbReference type="Google" id="ProtNLM"/>
    </source>
</evidence>
<dbReference type="EMBL" id="CM010631">
    <property type="protein sequence ID" value="RID65837.1"/>
    <property type="molecule type" value="Genomic_DNA"/>
</dbReference>
<dbReference type="GO" id="GO:0003824">
    <property type="term" value="F:catalytic activity"/>
    <property type="evidence" value="ECO:0007669"/>
    <property type="project" value="InterPro"/>
</dbReference>
<dbReference type="PANTHER" id="PTHR13774">
    <property type="entry name" value="PHENAZINE BIOSYNTHESIS PROTEIN"/>
    <property type="match status" value="1"/>
</dbReference>
<accession>A0A397ZJN7</accession>